<name>A0A8X7C6P4_9ARAC</name>
<keyword evidence="4 11" id="KW-0479">Metal-binding</keyword>
<gene>
    <name evidence="15" type="primary">ZRANB2</name>
    <name evidence="15" type="ORF">TNIN_298981</name>
</gene>
<proteinExistence type="inferred from homology"/>
<evidence type="ECO:0000256" key="1">
    <source>
        <dbReference type="ARBA" id="ARBA00004123"/>
    </source>
</evidence>
<evidence type="ECO:0000256" key="11">
    <source>
        <dbReference type="PIRNR" id="PIRNR037956"/>
    </source>
</evidence>
<dbReference type="FunFam" id="4.10.1060.10:FF:000004">
    <property type="entry name" value="Zinc finger Ran-binding domain-containing protein 2"/>
    <property type="match status" value="1"/>
</dbReference>
<evidence type="ECO:0000256" key="4">
    <source>
        <dbReference type="ARBA" id="ARBA00022723"/>
    </source>
</evidence>
<evidence type="ECO:0000313" key="16">
    <source>
        <dbReference type="Proteomes" id="UP000886998"/>
    </source>
</evidence>
<reference evidence="15" key="1">
    <citation type="submission" date="2020-08" db="EMBL/GenBank/DDBJ databases">
        <title>Multicomponent nature underlies the extraordinary mechanical properties of spider dragline silk.</title>
        <authorList>
            <person name="Kono N."/>
            <person name="Nakamura H."/>
            <person name="Mori M."/>
            <person name="Yoshida Y."/>
            <person name="Ohtoshi R."/>
            <person name="Malay A.D."/>
            <person name="Moran D.A.P."/>
            <person name="Tomita M."/>
            <person name="Numata K."/>
            <person name="Arakawa K."/>
        </authorList>
    </citation>
    <scope>NUCLEOTIDE SEQUENCE</scope>
</reference>
<dbReference type="Proteomes" id="UP000886998">
    <property type="component" value="Unassembled WGS sequence"/>
</dbReference>
<evidence type="ECO:0000259" key="14">
    <source>
        <dbReference type="PROSITE" id="PS50199"/>
    </source>
</evidence>
<keyword evidence="3" id="KW-0597">Phosphoprotein</keyword>
<feature type="compositionally biased region" description="Acidic residues" evidence="13">
    <location>
        <begin position="147"/>
        <end position="156"/>
    </location>
</feature>
<evidence type="ECO:0000256" key="3">
    <source>
        <dbReference type="ARBA" id="ARBA00022553"/>
    </source>
</evidence>
<evidence type="ECO:0000256" key="8">
    <source>
        <dbReference type="ARBA" id="ARBA00022884"/>
    </source>
</evidence>
<dbReference type="Pfam" id="PF00641">
    <property type="entry name" value="Zn_ribbon_RanBP"/>
    <property type="match status" value="2"/>
</dbReference>
<feature type="compositionally biased region" description="Low complexity" evidence="13">
    <location>
        <begin position="185"/>
        <end position="196"/>
    </location>
</feature>
<sequence>MNEGDWICSDSQCSNVNFARRSTCNRCGKEKTAIPQRKKLGHEIGKAAAEKSRGLFSADDWQCGRCGNVNWARRQTCNMCNAPKFGEVEERTGLGGGYNERENVEYIEREESDGEYDEFGRKKKKYRDDKPLKNYHQVVKDEKVKEEEEDDDDEDGDLSKYDLTGWGDDEEDEEENDKSKKENQSSRSHSSASSRSSRSKSRSPKSRSRSSSKSRSRSESCSPVNRKR</sequence>
<evidence type="ECO:0000256" key="5">
    <source>
        <dbReference type="ARBA" id="ARBA00022737"/>
    </source>
</evidence>
<evidence type="ECO:0000256" key="2">
    <source>
        <dbReference type="ARBA" id="ARBA00017543"/>
    </source>
</evidence>
<dbReference type="AlphaFoldDB" id="A0A8X7C6P4"/>
<evidence type="ECO:0000256" key="12">
    <source>
        <dbReference type="PROSITE-ProRule" id="PRU00322"/>
    </source>
</evidence>
<accession>A0A8X7C6P4</accession>
<evidence type="ECO:0000256" key="9">
    <source>
        <dbReference type="ARBA" id="ARBA00023242"/>
    </source>
</evidence>
<dbReference type="InterPro" id="IPR036443">
    <property type="entry name" value="Znf_RanBP2_sf"/>
</dbReference>
<dbReference type="PROSITE" id="PS50199">
    <property type="entry name" value="ZF_RANBP2_2"/>
    <property type="match status" value="2"/>
</dbReference>
<feature type="compositionally biased region" description="Basic residues" evidence="13">
    <location>
        <begin position="197"/>
        <end position="215"/>
    </location>
</feature>
<feature type="compositionally biased region" description="Acidic residues" evidence="13">
    <location>
        <begin position="167"/>
        <end position="176"/>
    </location>
</feature>
<keyword evidence="5" id="KW-0677">Repeat</keyword>
<feature type="compositionally biased region" description="Basic and acidic residues" evidence="13">
    <location>
        <begin position="126"/>
        <end position="146"/>
    </location>
</feature>
<comment type="similarity">
    <text evidence="10 11">Belongs to the ZRANB2 family.</text>
</comment>
<protein>
    <recommendedName>
        <fullName evidence="2 11">Zinc finger Ran-binding domain-containing protein 2</fullName>
    </recommendedName>
</protein>
<dbReference type="PANTHER" id="PTHR12999">
    <property type="entry name" value="ZINC FINGER RAN-BINDING DOMAIN-CONTAINING PROTEIN 2 ZRANB2-RELATED"/>
    <property type="match status" value="1"/>
</dbReference>
<keyword evidence="9 11" id="KW-0539">Nucleus</keyword>
<keyword evidence="6 12" id="KW-0863">Zinc-finger</keyword>
<comment type="caution">
    <text evidence="15">The sequence shown here is derived from an EMBL/GenBank/DDBJ whole genome shotgun (WGS) entry which is preliminary data.</text>
</comment>
<evidence type="ECO:0000256" key="13">
    <source>
        <dbReference type="SAM" id="MobiDB-lite"/>
    </source>
</evidence>
<feature type="domain" description="RanBP2-type" evidence="14">
    <location>
        <begin position="2"/>
        <end position="33"/>
    </location>
</feature>
<evidence type="ECO:0000313" key="15">
    <source>
        <dbReference type="EMBL" id="GFY54319.1"/>
    </source>
</evidence>
<feature type="domain" description="RanBP2-type" evidence="14">
    <location>
        <begin position="57"/>
        <end position="86"/>
    </location>
</feature>
<feature type="region of interest" description="Disordered" evidence="13">
    <location>
        <begin position="125"/>
        <end position="228"/>
    </location>
</feature>
<evidence type="ECO:0000256" key="10">
    <source>
        <dbReference type="ARBA" id="ARBA00025731"/>
    </source>
</evidence>
<dbReference type="GO" id="GO:0008270">
    <property type="term" value="F:zinc ion binding"/>
    <property type="evidence" value="ECO:0007669"/>
    <property type="project" value="UniProtKB-KW"/>
</dbReference>
<dbReference type="OrthoDB" id="1878647at2759"/>
<organism evidence="15 16">
    <name type="scientific">Trichonephila inaurata madagascariensis</name>
    <dbReference type="NCBI Taxonomy" id="2747483"/>
    <lineage>
        <taxon>Eukaryota</taxon>
        <taxon>Metazoa</taxon>
        <taxon>Ecdysozoa</taxon>
        <taxon>Arthropoda</taxon>
        <taxon>Chelicerata</taxon>
        <taxon>Arachnida</taxon>
        <taxon>Araneae</taxon>
        <taxon>Araneomorphae</taxon>
        <taxon>Entelegynae</taxon>
        <taxon>Araneoidea</taxon>
        <taxon>Nephilidae</taxon>
        <taxon>Trichonephila</taxon>
        <taxon>Trichonephila inaurata</taxon>
    </lineage>
</organism>
<dbReference type="SMART" id="SM00547">
    <property type="entry name" value="ZnF_RBZ"/>
    <property type="match status" value="2"/>
</dbReference>
<dbReference type="PIRSF" id="PIRSF037956">
    <property type="entry name" value="UCP037956_ZnF_Ran"/>
    <property type="match status" value="1"/>
</dbReference>
<keyword evidence="7 11" id="KW-0862">Zinc</keyword>
<dbReference type="Gene3D" id="4.10.1060.10">
    <property type="entry name" value="Zinc finger, RanBP2-type"/>
    <property type="match status" value="2"/>
</dbReference>
<dbReference type="EMBL" id="BMAV01009824">
    <property type="protein sequence ID" value="GFY54319.1"/>
    <property type="molecule type" value="Genomic_DNA"/>
</dbReference>
<dbReference type="GO" id="GO:0001530">
    <property type="term" value="F:lipopolysaccharide binding"/>
    <property type="evidence" value="ECO:0007669"/>
    <property type="project" value="TreeGrafter"/>
</dbReference>
<dbReference type="InterPro" id="IPR001876">
    <property type="entry name" value="Znf_RanBP2"/>
</dbReference>
<evidence type="ECO:0000256" key="7">
    <source>
        <dbReference type="ARBA" id="ARBA00022833"/>
    </source>
</evidence>
<dbReference type="GO" id="GO:0005634">
    <property type="term" value="C:nucleus"/>
    <property type="evidence" value="ECO:0007669"/>
    <property type="project" value="UniProtKB-SubCell"/>
</dbReference>
<dbReference type="PROSITE" id="PS01358">
    <property type="entry name" value="ZF_RANBP2_1"/>
    <property type="match status" value="2"/>
</dbReference>
<keyword evidence="8 11" id="KW-0694">RNA-binding</keyword>
<dbReference type="GO" id="GO:0003723">
    <property type="term" value="F:RNA binding"/>
    <property type="evidence" value="ECO:0007669"/>
    <property type="project" value="UniProtKB-KW"/>
</dbReference>
<comment type="subcellular location">
    <subcellularLocation>
        <location evidence="1 11">Nucleus</location>
    </subcellularLocation>
</comment>
<dbReference type="InterPro" id="IPR017337">
    <property type="entry name" value="ZRANB2"/>
</dbReference>
<dbReference type="PANTHER" id="PTHR12999:SF17">
    <property type="entry name" value="ZINC FINGER RAN-BINDING DOMAIN-CONTAINING PROTEIN 2"/>
    <property type="match status" value="1"/>
</dbReference>
<dbReference type="GO" id="GO:0006396">
    <property type="term" value="P:RNA processing"/>
    <property type="evidence" value="ECO:0007669"/>
    <property type="project" value="InterPro"/>
</dbReference>
<dbReference type="SUPFAM" id="SSF90209">
    <property type="entry name" value="Ran binding protein zinc finger-like"/>
    <property type="match status" value="2"/>
</dbReference>
<evidence type="ECO:0000256" key="6">
    <source>
        <dbReference type="ARBA" id="ARBA00022771"/>
    </source>
</evidence>
<keyword evidence="16" id="KW-1185">Reference proteome</keyword>